<evidence type="ECO:0000256" key="1">
    <source>
        <dbReference type="SAM" id="MobiDB-lite"/>
    </source>
</evidence>
<feature type="region of interest" description="Disordered" evidence="1">
    <location>
        <begin position="427"/>
        <end position="508"/>
    </location>
</feature>
<dbReference type="Proteomes" id="UP000694044">
    <property type="component" value="Unassembled WGS sequence"/>
</dbReference>
<sequence>MQEEIPSSDNFRVLKQQKHCFSRMLKFLHLHEPTGYERDEEHKRTAVRYLALRTMLQQCSDIKISTIQQVCIDKVLRWFEETETNAFSLPVEEDNNGLEHKRQGSGDLQKKAEEKRMVEATFKMYHPETDAEREMNLLWIRRRQEDETKRKKDEEVQQQVHKWAMDRSRDESENLRKRESTKLVAGLGLLLQEGVDQEKPFALRSSKALHPSLAGMAAQLNQSAAVASTKSSKEGKQVIEVLQHGDVASRKQPSQSSRSKQAVQIIIKTRKPSVSTAGGMHFRNHLPPNYVPAGQLAASSVPKTKREISSATLNRTSSNSKDASGILERRASGVSDDPSSASDEEEEEEEEPATGDSVTRTRRSVSRDACHRMKLQSYHVPYYYTDSEATKAPASRKPHPRGTIPVQPLPADPELRCLQEASAVRRVFAIPSEKKANTAPVPTRDEVSSSRKSARLDASKPQRGSKSSKDKRGPSSSRSGVVLPRTAPSYTPSDPLFAASTSDLRQSQMEELEKIRRLFEENHLSFSSDVLERGLLVPEDRPLLESISNLPFPGSRLLSNPLTRRPKATNAKKKPGSSKKKKTKKGKKGKKDPKAPQSSRKALKN</sequence>
<feature type="region of interest" description="Disordered" evidence="1">
    <location>
        <begin position="146"/>
        <end position="177"/>
    </location>
</feature>
<feature type="compositionally biased region" description="Polar residues" evidence="1">
    <location>
        <begin position="499"/>
        <end position="508"/>
    </location>
</feature>
<dbReference type="EMBL" id="JAGDFM010000328">
    <property type="protein sequence ID" value="KAG7379803.1"/>
    <property type="molecule type" value="Genomic_DNA"/>
</dbReference>
<evidence type="ECO:0000313" key="3">
    <source>
        <dbReference type="Proteomes" id="UP000694044"/>
    </source>
</evidence>
<feature type="compositionally biased region" description="Polar residues" evidence="1">
    <location>
        <begin position="596"/>
        <end position="605"/>
    </location>
</feature>
<feature type="compositionally biased region" description="Acidic residues" evidence="1">
    <location>
        <begin position="342"/>
        <end position="353"/>
    </location>
</feature>
<gene>
    <name evidence="2" type="ORF">PHYPSEUDO_008099</name>
</gene>
<feature type="compositionally biased region" description="Basic and acidic residues" evidence="1">
    <location>
        <begin position="146"/>
        <end position="155"/>
    </location>
</feature>
<dbReference type="OrthoDB" id="77217at2759"/>
<feature type="compositionally biased region" description="Basic and acidic residues" evidence="1">
    <location>
        <begin position="97"/>
        <end position="112"/>
    </location>
</feature>
<feature type="region of interest" description="Disordered" evidence="1">
    <location>
        <begin position="269"/>
        <end position="372"/>
    </location>
</feature>
<feature type="compositionally biased region" description="Basic and acidic residues" evidence="1">
    <location>
        <begin position="163"/>
        <end position="177"/>
    </location>
</feature>
<feature type="compositionally biased region" description="Basic and acidic residues" evidence="1">
    <location>
        <begin position="443"/>
        <end position="460"/>
    </location>
</feature>
<accession>A0A8T1VI26</accession>
<organism evidence="2 3">
    <name type="scientific">Phytophthora pseudosyringae</name>
    <dbReference type="NCBI Taxonomy" id="221518"/>
    <lineage>
        <taxon>Eukaryota</taxon>
        <taxon>Sar</taxon>
        <taxon>Stramenopiles</taxon>
        <taxon>Oomycota</taxon>
        <taxon>Peronosporomycetes</taxon>
        <taxon>Peronosporales</taxon>
        <taxon>Peronosporaceae</taxon>
        <taxon>Phytophthora</taxon>
    </lineage>
</organism>
<keyword evidence="3" id="KW-1185">Reference proteome</keyword>
<feature type="region of interest" description="Disordered" evidence="1">
    <location>
        <begin position="92"/>
        <end position="112"/>
    </location>
</feature>
<name>A0A8T1VI26_9STRA</name>
<evidence type="ECO:0000313" key="2">
    <source>
        <dbReference type="EMBL" id="KAG7379803.1"/>
    </source>
</evidence>
<dbReference type="AlphaFoldDB" id="A0A8T1VI26"/>
<reference evidence="2" key="1">
    <citation type="submission" date="2021-02" db="EMBL/GenBank/DDBJ databases">
        <authorList>
            <person name="Palmer J.M."/>
        </authorList>
    </citation>
    <scope>NUCLEOTIDE SEQUENCE</scope>
    <source>
        <strain evidence="2">SCRP734</strain>
    </source>
</reference>
<comment type="caution">
    <text evidence="2">The sequence shown here is derived from an EMBL/GenBank/DDBJ whole genome shotgun (WGS) entry which is preliminary data.</text>
</comment>
<feature type="compositionally biased region" description="Basic residues" evidence="1">
    <location>
        <begin position="564"/>
        <end position="591"/>
    </location>
</feature>
<proteinExistence type="predicted"/>
<feature type="compositionally biased region" description="Polar residues" evidence="1">
    <location>
        <begin position="309"/>
        <end position="322"/>
    </location>
</feature>
<feature type="region of interest" description="Disordered" evidence="1">
    <location>
        <begin position="545"/>
        <end position="605"/>
    </location>
</feature>
<feature type="region of interest" description="Disordered" evidence="1">
    <location>
        <begin position="389"/>
        <end position="411"/>
    </location>
</feature>
<protein>
    <submittedName>
        <fullName evidence="2">Uncharacterized protein</fullName>
    </submittedName>
</protein>